<keyword evidence="3" id="KW-1185">Reference proteome</keyword>
<name>A0A8H6CHN6_9LECA</name>
<proteinExistence type="predicted"/>
<feature type="compositionally biased region" description="Low complexity" evidence="1">
    <location>
        <begin position="145"/>
        <end position="158"/>
    </location>
</feature>
<dbReference type="EMBL" id="JACCJB010000010">
    <property type="protein sequence ID" value="KAF6223679.1"/>
    <property type="molecule type" value="Genomic_DNA"/>
</dbReference>
<evidence type="ECO:0000313" key="3">
    <source>
        <dbReference type="Proteomes" id="UP000593566"/>
    </source>
</evidence>
<protein>
    <submittedName>
        <fullName evidence="2">Uncharacterized protein</fullName>
    </submittedName>
</protein>
<comment type="caution">
    <text evidence="2">The sequence shown here is derived from an EMBL/GenBank/DDBJ whole genome shotgun (WGS) entry which is preliminary data.</text>
</comment>
<dbReference type="AlphaFoldDB" id="A0A8H6CHN6"/>
<organism evidence="2 3">
    <name type="scientific">Letharia lupina</name>
    <dbReference type="NCBI Taxonomy" id="560253"/>
    <lineage>
        <taxon>Eukaryota</taxon>
        <taxon>Fungi</taxon>
        <taxon>Dikarya</taxon>
        <taxon>Ascomycota</taxon>
        <taxon>Pezizomycotina</taxon>
        <taxon>Lecanoromycetes</taxon>
        <taxon>OSLEUM clade</taxon>
        <taxon>Lecanoromycetidae</taxon>
        <taxon>Lecanorales</taxon>
        <taxon>Lecanorineae</taxon>
        <taxon>Parmeliaceae</taxon>
        <taxon>Letharia</taxon>
    </lineage>
</organism>
<gene>
    <name evidence="2" type="ORF">HO133_000522</name>
</gene>
<sequence>MAAIPYPPRRISRFNDEQKGEDFLTYVAQETIAKKSARTLCEVEWIMAKKTIEHCQKQIQAWVETCSGSCSALVIEPEETVDTPVEGPKPYIELRANRDIDSGDLVLSEQTISNVATSIPEGEKTCRLFVRNRTPTNSEVPPATPSSSLPTLPSQNSNHTTQRNHSKKADVAEIPQHPSSSHNFLYYKYIAKEDVVGELKAWVERRKAHNNFDTDTIWEINEPERESKTELQYPGSPSYSPPASPSVSIDALLKPFTVSSIKAEEQFPASPGTPKWKIDLSERKCFILTTLITYPKTGLTIQDPICDPTRFKVDDGTGTVVHMRDYLVCTDHAYCVCQPLGPARASKDGTIMGLMELRNVMDGKLRALLGSGRSGKSNEPDTKDI</sequence>
<evidence type="ECO:0000256" key="1">
    <source>
        <dbReference type="SAM" id="MobiDB-lite"/>
    </source>
</evidence>
<feature type="region of interest" description="Disordered" evidence="1">
    <location>
        <begin position="219"/>
        <end position="244"/>
    </location>
</feature>
<reference evidence="2 3" key="1">
    <citation type="journal article" date="2020" name="Genomics">
        <title>Complete, high-quality genomes from long-read metagenomic sequencing of two wolf lichen thalli reveals enigmatic genome architecture.</title>
        <authorList>
            <person name="McKenzie S.K."/>
            <person name="Walston R.F."/>
            <person name="Allen J.L."/>
        </authorList>
    </citation>
    <scope>NUCLEOTIDE SEQUENCE [LARGE SCALE GENOMIC DNA]</scope>
    <source>
        <strain evidence="2">WasteWater1</strain>
    </source>
</reference>
<dbReference type="GeneID" id="59328941"/>
<accession>A0A8H6CHN6</accession>
<feature type="region of interest" description="Disordered" evidence="1">
    <location>
        <begin position="133"/>
        <end position="176"/>
    </location>
</feature>
<evidence type="ECO:0000313" key="2">
    <source>
        <dbReference type="EMBL" id="KAF6223679.1"/>
    </source>
</evidence>
<dbReference type="Proteomes" id="UP000593566">
    <property type="component" value="Unassembled WGS sequence"/>
</dbReference>
<dbReference type="RefSeq" id="XP_037152896.1">
    <property type="nucleotide sequence ID" value="XM_037291461.1"/>
</dbReference>